<comment type="caution">
    <text evidence="9">The sequence shown here is derived from an EMBL/GenBank/DDBJ whole genome shotgun (WGS) entry which is preliminary data.</text>
</comment>
<sequence>MNRRDRALALLRLVPLAVMLGLIAAAAFFVRGLSVEDLLRASPQNPWLAAGFLLLLYALKSLSVVFPIPALYLAGGMLFPLPAALAVGAAGIAVCLSLPYWVGRWSAGSFSSALARRYPKVRALLELQRKNDFFFSFFVRVIGFLPCDVVSLYLGSSGLPFGSYLAGGLLGMLPGLFTVTLMGASIQDPSSPQFLISAAVTVLLSAASLFAAWRLRRRQPDAHPVRARSAALKDRAKKLKRDIPALFLALKDPKTPIRAKILAGVTVGYALSPIDLIPDFIPVLGYLDDVILLPALIALTVRAIPKEIWDQSRALAAEGGQNGKRTKWYFGVPVVLIWLALAWLIVKAVWL</sequence>
<dbReference type="Proteomes" id="UP000659630">
    <property type="component" value="Unassembled WGS sequence"/>
</dbReference>
<evidence type="ECO:0000256" key="6">
    <source>
        <dbReference type="RuleBase" id="RU366058"/>
    </source>
</evidence>
<dbReference type="InterPro" id="IPR032816">
    <property type="entry name" value="VTT_dom"/>
</dbReference>
<dbReference type="PANTHER" id="PTHR12677">
    <property type="entry name" value="GOLGI APPARATUS MEMBRANE PROTEIN TVP38-RELATED"/>
    <property type="match status" value="1"/>
</dbReference>
<evidence type="ECO:0000259" key="7">
    <source>
        <dbReference type="Pfam" id="PF06803"/>
    </source>
</evidence>
<reference evidence="9" key="1">
    <citation type="submission" date="2020-08" db="EMBL/GenBank/DDBJ databases">
        <title>Genome public.</title>
        <authorList>
            <person name="Liu C."/>
            <person name="Sun Q."/>
        </authorList>
    </citation>
    <scope>NUCLEOTIDE SEQUENCE</scope>
    <source>
        <strain evidence="9">BX8</strain>
    </source>
</reference>
<name>A0A923L228_9FIRM</name>
<evidence type="ECO:0000313" key="9">
    <source>
        <dbReference type="EMBL" id="MBC5582430.1"/>
    </source>
</evidence>
<evidence type="ECO:0000256" key="3">
    <source>
        <dbReference type="ARBA" id="ARBA00022692"/>
    </source>
</evidence>
<proteinExistence type="inferred from homology"/>
<comment type="similarity">
    <text evidence="6">Belongs to the TVP38/TMEM64 family.</text>
</comment>
<feature type="transmembrane region" description="Helical" evidence="6">
    <location>
        <begin position="7"/>
        <end position="30"/>
    </location>
</feature>
<evidence type="ECO:0000256" key="5">
    <source>
        <dbReference type="ARBA" id="ARBA00023136"/>
    </source>
</evidence>
<evidence type="ECO:0000313" key="10">
    <source>
        <dbReference type="Proteomes" id="UP000659630"/>
    </source>
</evidence>
<dbReference type="PANTHER" id="PTHR12677:SF59">
    <property type="entry name" value="GOLGI APPARATUS MEMBRANE PROTEIN TVP38-RELATED"/>
    <property type="match status" value="1"/>
</dbReference>
<protein>
    <recommendedName>
        <fullName evidence="6">TVP38/TMEM64 family membrane protein</fullName>
    </recommendedName>
</protein>
<gene>
    <name evidence="9" type="ORF">H8S23_13030</name>
</gene>
<evidence type="ECO:0000256" key="2">
    <source>
        <dbReference type="ARBA" id="ARBA00022475"/>
    </source>
</evidence>
<feature type="transmembrane region" description="Helical" evidence="6">
    <location>
        <begin position="161"/>
        <end position="182"/>
    </location>
</feature>
<evidence type="ECO:0000256" key="1">
    <source>
        <dbReference type="ARBA" id="ARBA00004651"/>
    </source>
</evidence>
<accession>A0A923L228</accession>
<feature type="transmembrane region" description="Helical" evidence="6">
    <location>
        <begin position="50"/>
        <end position="74"/>
    </location>
</feature>
<keyword evidence="4 6" id="KW-1133">Transmembrane helix</keyword>
<dbReference type="Pfam" id="PF06803">
    <property type="entry name" value="DUF1232"/>
    <property type="match status" value="1"/>
</dbReference>
<keyword evidence="5 6" id="KW-0472">Membrane</keyword>
<dbReference type="Pfam" id="PF09335">
    <property type="entry name" value="VTT_dom"/>
    <property type="match status" value="1"/>
</dbReference>
<feature type="transmembrane region" description="Helical" evidence="6">
    <location>
        <begin position="133"/>
        <end position="154"/>
    </location>
</feature>
<feature type="transmembrane region" description="Helical" evidence="6">
    <location>
        <begin position="194"/>
        <end position="213"/>
    </location>
</feature>
<keyword evidence="2 6" id="KW-1003">Cell membrane</keyword>
<organism evidence="9 10">
    <name type="scientific">Anaerofilum hominis</name>
    <dbReference type="NCBI Taxonomy" id="2763016"/>
    <lineage>
        <taxon>Bacteria</taxon>
        <taxon>Bacillati</taxon>
        <taxon>Bacillota</taxon>
        <taxon>Clostridia</taxon>
        <taxon>Eubacteriales</taxon>
        <taxon>Oscillospiraceae</taxon>
        <taxon>Anaerofilum</taxon>
    </lineage>
</organism>
<dbReference type="EMBL" id="JACONZ010000005">
    <property type="protein sequence ID" value="MBC5582430.1"/>
    <property type="molecule type" value="Genomic_DNA"/>
</dbReference>
<comment type="subcellular location">
    <subcellularLocation>
        <location evidence="1 6">Cell membrane</location>
        <topology evidence="1 6">Multi-pass membrane protein</topology>
    </subcellularLocation>
</comment>
<keyword evidence="10" id="KW-1185">Reference proteome</keyword>
<feature type="transmembrane region" description="Helical" evidence="6">
    <location>
        <begin position="328"/>
        <end position="350"/>
    </location>
</feature>
<dbReference type="InterPro" id="IPR015414">
    <property type="entry name" value="TMEM64"/>
</dbReference>
<feature type="domain" description="VTT" evidence="8">
    <location>
        <begin position="66"/>
        <end position="184"/>
    </location>
</feature>
<dbReference type="GO" id="GO:0005886">
    <property type="term" value="C:plasma membrane"/>
    <property type="evidence" value="ECO:0007669"/>
    <property type="project" value="UniProtKB-SubCell"/>
</dbReference>
<evidence type="ECO:0000259" key="8">
    <source>
        <dbReference type="Pfam" id="PF09335"/>
    </source>
</evidence>
<feature type="domain" description="DUF1232" evidence="7">
    <location>
        <begin position="259"/>
        <end position="294"/>
    </location>
</feature>
<evidence type="ECO:0000256" key="4">
    <source>
        <dbReference type="ARBA" id="ARBA00022989"/>
    </source>
</evidence>
<comment type="caution">
    <text evidence="6">Lacks conserved residue(s) required for the propagation of feature annotation.</text>
</comment>
<dbReference type="AlphaFoldDB" id="A0A923L228"/>
<dbReference type="InterPro" id="IPR010652">
    <property type="entry name" value="DUF1232"/>
</dbReference>
<feature type="transmembrane region" description="Helical" evidence="6">
    <location>
        <begin position="81"/>
        <end position="102"/>
    </location>
</feature>
<keyword evidence="3 6" id="KW-0812">Transmembrane</keyword>